<protein>
    <recommendedName>
        <fullName evidence="4">Pseudouridine synthase</fullName>
        <ecNumber evidence="4">5.4.99.-</ecNumber>
    </recommendedName>
</protein>
<dbReference type="GO" id="GO:0140098">
    <property type="term" value="F:catalytic activity, acting on RNA"/>
    <property type="evidence" value="ECO:0007669"/>
    <property type="project" value="UniProtKB-ARBA"/>
</dbReference>
<feature type="domain" description="Pseudouridine synthase RsuA/RluA-like" evidence="5">
    <location>
        <begin position="11"/>
        <end position="186"/>
    </location>
</feature>
<proteinExistence type="inferred from homology"/>
<dbReference type="Pfam" id="PF00849">
    <property type="entry name" value="PseudoU_synth_2"/>
    <property type="match status" value="1"/>
</dbReference>
<dbReference type="InterPro" id="IPR006225">
    <property type="entry name" value="PsdUridine_synth_RluC/D"/>
</dbReference>
<dbReference type="AlphaFoldDB" id="A0A1F5PXG4"/>
<reference evidence="6 7" key="1">
    <citation type="journal article" date="2016" name="Nat. Commun.">
        <title>Thousands of microbial genomes shed light on interconnected biogeochemical processes in an aquifer system.</title>
        <authorList>
            <person name="Anantharaman K."/>
            <person name="Brown C.T."/>
            <person name="Hug L.A."/>
            <person name="Sharon I."/>
            <person name="Castelle C.J."/>
            <person name="Probst A.J."/>
            <person name="Thomas B.C."/>
            <person name="Singh A."/>
            <person name="Wilkins M.J."/>
            <person name="Karaoz U."/>
            <person name="Brodie E.L."/>
            <person name="Williams K.H."/>
            <person name="Hubbard S.S."/>
            <person name="Banfield J.F."/>
        </authorList>
    </citation>
    <scope>NUCLEOTIDE SEQUENCE [LARGE SCALE GENOMIC DNA]</scope>
</reference>
<dbReference type="Gene3D" id="3.30.2350.10">
    <property type="entry name" value="Pseudouridine synthase"/>
    <property type="match status" value="1"/>
</dbReference>
<comment type="catalytic activity">
    <reaction evidence="4">
        <text>a uridine in RNA = a pseudouridine in RNA</text>
        <dbReference type="Rhea" id="RHEA:48348"/>
        <dbReference type="Rhea" id="RHEA-COMP:12068"/>
        <dbReference type="Rhea" id="RHEA-COMP:12069"/>
        <dbReference type="ChEBI" id="CHEBI:65314"/>
        <dbReference type="ChEBI" id="CHEBI:65315"/>
    </reaction>
</comment>
<dbReference type="PANTHER" id="PTHR21600">
    <property type="entry name" value="MITOCHONDRIAL RNA PSEUDOURIDINE SYNTHASE"/>
    <property type="match status" value="1"/>
</dbReference>
<dbReference type="NCBIfam" id="TIGR00005">
    <property type="entry name" value="rluA_subfam"/>
    <property type="match status" value="1"/>
</dbReference>
<dbReference type="GO" id="GO:0009982">
    <property type="term" value="F:pseudouridine synthase activity"/>
    <property type="evidence" value="ECO:0007669"/>
    <property type="project" value="InterPro"/>
</dbReference>
<dbReference type="EMBL" id="MFFB01000012">
    <property type="protein sequence ID" value="OGE94606.1"/>
    <property type="molecule type" value="Genomic_DNA"/>
</dbReference>
<dbReference type="InterPro" id="IPR050188">
    <property type="entry name" value="RluA_PseudoU_synthase"/>
</dbReference>
<evidence type="ECO:0000256" key="1">
    <source>
        <dbReference type="ARBA" id="ARBA00010876"/>
    </source>
</evidence>
<dbReference type="GO" id="GO:0003723">
    <property type="term" value="F:RNA binding"/>
    <property type="evidence" value="ECO:0007669"/>
    <property type="project" value="InterPro"/>
</dbReference>
<accession>A0A1F5PXG4</accession>
<dbReference type="CDD" id="cd02869">
    <property type="entry name" value="PseudoU_synth_RluA_like"/>
    <property type="match status" value="1"/>
</dbReference>
<dbReference type="EC" id="5.4.99.-" evidence="4"/>
<dbReference type="SUPFAM" id="SSF55120">
    <property type="entry name" value="Pseudouridine synthase"/>
    <property type="match status" value="1"/>
</dbReference>
<gene>
    <name evidence="6" type="ORF">A3B10_00410</name>
</gene>
<organism evidence="6 7">
    <name type="scientific">Candidatus Doudnabacteria bacterium RIFCSPLOWO2_01_FULL_44_21</name>
    <dbReference type="NCBI Taxonomy" id="1817841"/>
    <lineage>
        <taxon>Bacteria</taxon>
        <taxon>Candidatus Doudnaibacteriota</taxon>
    </lineage>
</organism>
<evidence type="ECO:0000313" key="7">
    <source>
        <dbReference type="Proteomes" id="UP000177281"/>
    </source>
</evidence>
<evidence type="ECO:0000259" key="5">
    <source>
        <dbReference type="Pfam" id="PF00849"/>
    </source>
</evidence>
<keyword evidence="2 4" id="KW-0413">Isomerase</keyword>
<dbReference type="PROSITE" id="PS01129">
    <property type="entry name" value="PSI_RLU"/>
    <property type="match status" value="1"/>
</dbReference>
<evidence type="ECO:0000256" key="2">
    <source>
        <dbReference type="ARBA" id="ARBA00023235"/>
    </source>
</evidence>
<sequence>MNPQIIYADDDIVVINKPAGLITHQKNLEDKQPSLVDWVIEKYPNLKNVGEPFIASGVEVPRAGIVHRLDKDTSGLIVITKNDSAFNYMKKQFQNHTIRKHYYALVFGKPKESSGVVNAPLGRIGMKRTTQMTGKKLIDGKDSITKYKTIKNFPAKDGSASGRDKFTLLDVSPKTGRTHQIRVHLKSINCPVAGDIIYTPKGWQRPEGLNRLFLHAYKLEFITPGGKAMTIEADLPEDLQKVLDMLG</sequence>
<dbReference type="PANTHER" id="PTHR21600:SF44">
    <property type="entry name" value="RIBOSOMAL LARGE SUBUNIT PSEUDOURIDINE SYNTHASE D"/>
    <property type="match status" value="1"/>
</dbReference>
<dbReference type="GO" id="GO:0000455">
    <property type="term" value="P:enzyme-directed rRNA pseudouridine synthesis"/>
    <property type="evidence" value="ECO:0007669"/>
    <property type="project" value="TreeGrafter"/>
</dbReference>
<feature type="active site" evidence="3">
    <location>
        <position position="70"/>
    </location>
</feature>
<dbReference type="Proteomes" id="UP000177281">
    <property type="component" value="Unassembled WGS sequence"/>
</dbReference>
<evidence type="ECO:0000256" key="4">
    <source>
        <dbReference type="RuleBase" id="RU362028"/>
    </source>
</evidence>
<evidence type="ECO:0000256" key="3">
    <source>
        <dbReference type="PIRSR" id="PIRSR606225-1"/>
    </source>
</evidence>
<comment type="function">
    <text evidence="4">Responsible for synthesis of pseudouridine from uracil.</text>
</comment>
<dbReference type="InterPro" id="IPR020103">
    <property type="entry name" value="PsdUridine_synth_cat_dom_sf"/>
</dbReference>
<name>A0A1F5PXG4_9BACT</name>
<dbReference type="STRING" id="1817841.A3B10_00410"/>
<comment type="caution">
    <text evidence="6">The sequence shown here is derived from an EMBL/GenBank/DDBJ whole genome shotgun (WGS) entry which is preliminary data.</text>
</comment>
<dbReference type="InterPro" id="IPR006145">
    <property type="entry name" value="PsdUridine_synth_RsuA/RluA"/>
</dbReference>
<comment type="similarity">
    <text evidence="1 4">Belongs to the pseudouridine synthase RluA family.</text>
</comment>
<evidence type="ECO:0000313" key="6">
    <source>
        <dbReference type="EMBL" id="OGE94606.1"/>
    </source>
</evidence>
<dbReference type="InterPro" id="IPR006224">
    <property type="entry name" value="PsdUridine_synth_RluA-like_CS"/>
</dbReference>